<dbReference type="Proteomes" id="UP000070096">
    <property type="component" value="Unassembled WGS sequence"/>
</dbReference>
<evidence type="ECO:0000313" key="1">
    <source>
        <dbReference type="EMBL" id="KXT70358.1"/>
    </source>
</evidence>
<comment type="caution">
    <text evidence="1">The sequence shown here is derived from an EMBL/GenBank/DDBJ whole genome shotgun (WGS) entry which is preliminary data.</text>
</comment>
<keyword evidence="1" id="KW-0378">Hydrolase</keyword>
<dbReference type="EMBL" id="LQRC01000217">
    <property type="protein sequence ID" value="KXT70358.1"/>
    <property type="molecule type" value="Genomic_DNA"/>
</dbReference>
<evidence type="ECO:0000313" key="2">
    <source>
        <dbReference type="Proteomes" id="UP000070096"/>
    </source>
</evidence>
<dbReference type="GO" id="GO:0016787">
    <property type="term" value="F:hydrolase activity"/>
    <property type="evidence" value="ECO:0007669"/>
    <property type="project" value="UniProtKB-KW"/>
</dbReference>
<proteinExistence type="predicted"/>
<dbReference type="EC" id="3.6.3.14" evidence="1"/>
<dbReference type="PATRIC" id="fig|1302.21.peg.1700"/>
<gene>
    <name evidence="1" type="ORF">SGODD07_01523</name>
</gene>
<accession>A0A139N2V8</accession>
<reference evidence="1 2" key="1">
    <citation type="submission" date="2016-01" db="EMBL/GenBank/DDBJ databases">
        <title>Highly variable Streptococcus oralis are common among viridans streptococci isolated from primates.</title>
        <authorList>
            <person name="Denapaite D."/>
            <person name="Rieger M."/>
            <person name="Koendgen S."/>
            <person name="Brueckner R."/>
            <person name="Ochigava I."/>
            <person name="Kappeler P."/>
            <person name="Maetz-Rensing K."/>
            <person name="Leendertz F."/>
            <person name="Hakenbeck R."/>
        </authorList>
    </citation>
    <scope>NUCLEOTIDE SEQUENCE [LARGE SCALE GENOMIC DNA]</scope>
    <source>
        <strain evidence="1 2">DD07</strain>
    </source>
</reference>
<dbReference type="AlphaFoldDB" id="A0A139N2V8"/>
<sequence length="107" mass="12238">MANETLEKMQEIETAAEEVLMGYRTQVQELRRQVDEDLRQLSLTYDDETQKLAEELTVTSQQKLVLLQQDLEQTSQQNEDKVAAALTDKKADLARAIVEKVVEAYGH</sequence>
<organism evidence="1 2">
    <name type="scientific">Streptococcus gordonii</name>
    <dbReference type="NCBI Taxonomy" id="1302"/>
    <lineage>
        <taxon>Bacteria</taxon>
        <taxon>Bacillati</taxon>
        <taxon>Bacillota</taxon>
        <taxon>Bacilli</taxon>
        <taxon>Lactobacillales</taxon>
        <taxon>Streptococcaceae</taxon>
        <taxon>Streptococcus</taxon>
    </lineage>
</organism>
<protein>
    <submittedName>
        <fullName evidence="1">V-type ATP synthase subunit G</fullName>
        <ecNumber evidence="1">3.6.3.14</ecNumber>
    </submittedName>
</protein>
<name>A0A139N2V8_STRGN</name>